<dbReference type="AlphaFoldDB" id="A0A0V0HEI3"/>
<sequence length="133" mass="14456">MRSLKLSFINKQFETLHFCRGNGLALCGGPSLRQSSNSTAQTSSQQKINKELENLLSGCLLLSRTNALALCGGPSLRQLPAPVDDMEWKCLLQSSLGPNMHIKPKVGAAGDIIYFIYSLLLKSGLLTLHVLDV</sequence>
<name>A0A0V0HEI3_SOLCH</name>
<accession>A0A0V0HEI3</accession>
<protein>
    <submittedName>
        <fullName evidence="1">Putative ovule protein</fullName>
    </submittedName>
</protein>
<proteinExistence type="predicted"/>
<reference evidence="1" key="1">
    <citation type="submission" date="2015-12" db="EMBL/GenBank/DDBJ databases">
        <title>Gene expression during late stages of embryo sac development: a critical building block for successful pollen-pistil interactions.</title>
        <authorList>
            <person name="Liu Y."/>
            <person name="Joly V."/>
            <person name="Sabar M."/>
            <person name="Matton D.P."/>
        </authorList>
    </citation>
    <scope>NUCLEOTIDE SEQUENCE</scope>
</reference>
<dbReference type="EMBL" id="GEDG01021142">
    <property type="protein sequence ID" value="JAP18547.1"/>
    <property type="molecule type" value="Transcribed_RNA"/>
</dbReference>
<evidence type="ECO:0000313" key="1">
    <source>
        <dbReference type="EMBL" id="JAP18547.1"/>
    </source>
</evidence>
<organism evidence="1">
    <name type="scientific">Solanum chacoense</name>
    <name type="common">Chaco potato</name>
    <dbReference type="NCBI Taxonomy" id="4108"/>
    <lineage>
        <taxon>Eukaryota</taxon>
        <taxon>Viridiplantae</taxon>
        <taxon>Streptophyta</taxon>
        <taxon>Embryophyta</taxon>
        <taxon>Tracheophyta</taxon>
        <taxon>Spermatophyta</taxon>
        <taxon>Magnoliopsida</taxon>
        <taxon>eudicotyledons</taxon>
        <taxon>Gunneridae</taxon>
        <taxon>Pentapetalae</taxon>
        <taxon>asterids</taxon>
        <taxon>lamiids</taxon>
        <taxon>Solanales</taxon>
        <taxon>Solanaceae</taxon>
        <taxon>Solanoideae</taxon>
        <taxon>Solaneae</taxon>
        <taxon>Solanum</taxon>
    </lineage>
</organism>